<dbReference type="EC" id="3.6.1.23" evidence="5"/>
<sequence>MTAPLSIDLVWLPHGTGLAVPAQQTASAAGMDMTAAIAEGVELVLQPGHRALVPCGFAMALPLGYEAQVRPRSGLAVKFGITVLNAPGTIDADYRGEVMVPLINLGQDAFTVRRGDRIAQMVIAPVTAAQFLVKDALDATERGSNGFGSTGHR</sequence>
<comment type="similarity">
    <text evidence="1 5">Belongs to the dUTPase family.</text>
</comment>
<keyword evidence="5" id="KW-0479">Metal-binding</keyword>
<comment type="cofactor">
    <cofactor evidence="5">
        <name>Mg(2+)</name>
        <dbReference type="ChEBI" id="CHEBI:18420"/>
    </cofactor>
</comment>
<feature type="domain" description="dUTPase-like" evidence="6">
    <location>
        <begin position="20"/>
        <end position="151"/>
    </location>
</feature>
<dbReference type="UniPathway" id="UPA00610">
    <property type="reaction ID" value="UER00666"/>
</dbReference>
<dbReference type="SUPFAM" id="SSF51283">
    <property type="entry name" value="dUTPase-like"/>
    <property type="match status" value="1"/>
</dbReference>
<comment type="caution">
    <text evidence="5">Lacks conserved residue(s) required for the propagation of feature annotation.</text>
</comment>
<accession>A0A0F5QA88</accession>
<keyword evidence="2 5" id="KW-0378">Hydrolase</keyword>
<dbReference type="InterPro" id="IPR029054">
    <property type="entry name" value="dUTPase-like"/>
</dbReference>
<dbReference type="AlphaFoldDB" id="A0A0F5QA88"/>
<reference evidence="7 8" key="1">
    <citation type="submission" date="2015-03" db="EMBL/GenBank/DDBJ databases">
        <authorList>
            <person name="Lepp D."/>
            <person name="Hassan Y.I."/>
            <person name="Li X.-Z."/>
            <person name="Zhou T."/>
        </authorList>
    </citation>
    <scope>NUCLEOTIDE SEQUENCE [LARGE SCALE GENOMIC DNA]</scope>
    <source>
        <strain evidence="7 8">E84</strain>
    </source>
</reference>
<dbReference type="Gene3D" id="2.70.40.10">
    <property type="match status" value="1"/>
</dbReference>
<feature type="binding site" evidence="5">
    <location>
        <position position="85"/>
    </location>
    <ligand>
        <name>substrate</name>
    </ligand>
</feature>
<dbReference type="PANTHER" id="PTHR11241:SF0">
    <property type="entry name" value="DEOXYURIDINE 5'-TRIPHOSPHATE NUCLEOTIDOHYDROLASE"/>
    <property type="match status" value="1"/>
</dbReference>
<dbReference type="GO" id="GO:0000287">
    <property type="term" value="F:magnesium ion binding"/>
    <property type="evidence" value="ECO:0007669"/>
    <property type="project" value="UniProtKB-UniRule"/>
</dbReference>
<comment type="pathway">
    <text evidence="5">Pyrimidine metabolism; dUMP biosynthesis; dUMP from dCTP (dUTP route): step 2/2.</text>
</comment>
<dbReference type="RefSeq" id="WP_046139331.1">
    <property type="nucleotide sequence ID" value="NZ_LANJ01000016.1"/>
</dbReference>
<dbReference type="HAMAP" id="MF_00116">
    <property type="entry name" value="dUTPase_bact"/>
    <property type="match status" value="1"/>
</dbReference>
<evidence type="ECO:0000256" key="1">
    <source>
        <dbReference type="ARBA" id="ARBA00006581"/>
    </source>
</evidence>
<comment type="caution">
    <text evidence="7">The sequence shown here is derived from an EMBL/GenBank/DDBJ whole genome shotgun (WGS) entry which is preliminary data.</text>
</comment>
<dbReference type="GO" id="GO:0004170">
    <property type="term" value="F:dUTP diphosphatase activity"/>
    <property type="evidence" value="ECO:0007669"/>
    <property type="project" value="UniProtKB-UniRule"/>
</dbReference>
<evidence type="ECO:0000256" key="5">
    <source>
        <dbReference type="HAMAP-Rule" id="MF_00116"/>
    </source>
</evidence>
<dbReference type="GO" id="GO:0006226">
    <property type="term" value="P:dUMP biosynthetic process"/>
    <property type="evidence" value="ECO:0007669"/>
    <property type="project" value="UniProtKB-UniRule"/>
</dbReference>
<dbReference type="InterPro" id="IPR008181">
    <property type="entry name" value="dUTPase"/>
</dbReference>
<evidence type="ECO:0000259" key="6">
    <source>
        <dbReference type="Pfam" id="PF00692"/>
    </source>
</evidence>
<proteinExistence type="inferred from homology"/>
<dbReference type="GO" id="GO:0046081">
    <property type="term" value="P:dUTP catabolic process"/>
    <property type="evidence" value="ECO:0007669"/>
    <property type="project" value="InterPro"/>
</dbReference>
<name>A0A0F5QA88_9HYPH</name>
<keyword evidence="8" id="KW-1185">Reference proteome</keyword>
<organism evidence="7 8">
    <name type="scientific">Devosia epidermidihirudinis</name>
    <dbReference type="NCBI Taxonomy" id="1293439"/>
    <lineage>
        <taxon>Bacteria</taxon>
        <taxon>Pseudomonadati</taxon>
        <taxon>Pseudomonadota</taxon>
        <taxon>Alphaproteobacteria</taxon>
        <taxon>Hyphomicrobiales</taxon>
        <taxon>Devosiaceae</taxon>
        <taxon>Devosia</taxon>
    </lineage>
</organism>
<dbReference type="Pfam" id="PF00692">
    <property type="entry name" value="dUTPase"/>
    <property type="match status" value="1"/>
</dbReference>
<protein>
    <recommendedName>
        <fullName evidence="5">Deoxyuridine 5'-triphosphate nucleotidohydrolase</fullName>
        <shortName evidence="5">dUTPase</shortName>
        <ecNumber evidence="5">3.6.1.23</ecNumber>
    </recommendedName>
    <alternativeName>
        <fullName evidence="5">dUTP pyrophosphatase</fullName>
    </alternativeName>
</protein>
<dbReference type="OrthoDB" id="9809956at2"/>
<dbReference type="Proteomes" id="UP000033411">
    <property type="component" value="Unassembled WGS sequence"/>
</dbReference>
<evidence type="ECO:0000313" key="7">
    <source>
        <dbReference type="EMBL" id="KKC37912.1"/>
    </source>
</evidence>
<dbReference type="PANTHER" id="PTHR11241">
    <property type="entry name" value="DEOXYURIDINE 5'-TRIPHOSPHATE NUCLEOTIDOHYDROLASE"/>
    <property type="match status" value="1"/>
</dbReference>
<dbReference type="InterPro" id="IPR033704">
    <property type="entry name" value="dUTPase_trimeric"/>
</dbReference>
<dbReference type="STRING" id="1293439.WH87_09620"/>
<dbReference type="NCBIfam" id="NF001862">
    <property type="entry name" value="PRK00601.1"/>
    <property type="match status" value="1"/>
</dbReference>
<keyword evidence="5" id="KW-0460">Magnesium</keyword>
<dbReference type="EMBL" id="LANJ01000016">
    <property type="protein sequence ID" value="KKC37912.1"/>
    <property type="molecule type" value="Genomic_DNA"/>
</dbReference>
<evidence type="ECO:0000256" key="4">
    <source>
        <dbReference type="ARBA" id="ARBA00047686"/>
    </source>
</evidence>
<evidence type="ECO:0000256" key="2">
    <source>
        <dbReference type="ARBA" id="ARBA00022801"/>
    </source>
</evidence>
<evidence type="ECO:0000313" key="8">
    <source>
        <dbReference type="Proteomes" id="UP000033411"/>
    </source>
</evidence>
<dbReference type="PATRIC" id="fig|1293439.3.peg.1501"/>
<feature type="binding site" evidence="5">
    <location>
        <begin position="72"/>
        <end position="74"/>
    </location>
    <ligand>
        <name>substrate</name>
    </ligand>
</feature>
<keyword evidence="3 5" id="KW-0546">Nucleotide metabolism</keyword>
<feature type="binding site" evidence="5">
    <location>
        <begin position="89"/>
        <end position="91"/>
    </location>
    <ligand>
        <name>substrate</name>
    </ligand>
</feature>
<comment type="catalytic activity">
    <reaction evidence="4 5">
        <text>dUTP + H2O = dUMP + diphosphate + H(+)</text>
        <dbReference type="Rhea" id="RHEA:10248"/>
        <dbReference type="ChEBI" id="CHEBI:15377"/>
        <dbReference type="ChEBI" id="CHEBI:15378"/>
        <dbReference type="ChEBI" id="CHEBI:33019"/>
        <dbReference type="ChEBI" id="CHEBI:61555"/>
        <dbReference type="ChEBI" id="CHEBI:246422"/>
        <dbReference type="EC" id="3.6.1.23"/>
    </reaction>
</comment>
<comment type="function">
    <text evidence="5">This enzyme is involved in nucleotide metabolism: it produces dUMP, the immediate precursor of thymidine nucleotides and it decreases the intracellular concentration of dUTP so that uracil cannot be incorporated into DNA.</text>
</comment>
<gene>
    <name evidence="5" type="primary">dut</name>
    <name evidence="7" type="ORF">WH87_09620</name>
</gene>
<evidence type="ECO:0000256" key="3">
    <source>
        <dbReference type="ARBA" id="ARBA00023080"/>
    </source>
</evidence>
<dbReference type="InterPro" id="IPR036157">
    <property type="entry name" value="dUTPase-like_sf"/>
</dbReference>
<dbReference type="NCBIfam" id="TIGR00576">
    <property type="entry name" value="dut"/>
    <property type="match status" value="1"/>
</dbReference>
<dbReference type="CDD" id="cd07557">
    <property type="entry name" value="trimeric_dUTPase"/>
    <property type="match status" value="1"/>
</dbReference>